<dbReference type="Proteomes" id="UP001283361">
    <property type="component" value="Unassembled WGS sequence"/>
</dbReference>
<evidence type="ECO:0000256" key="1">
    <source>
        <dbReference type="SAM" id="Phobius"/>
    </source>
</evidence>
<feature type="transmembrane region" description="Helical" evidence="1">
    <location>
        <begin position="15"/>
        <end position="39"/>
    </location>
</feature>
<keyword evidence="1" id="KW-1133">Transmembrane helix</keyword>
<dbReference type="AlphaFoldDB" id="A0AAE0ZIA8"/>
<evidence type="ECO:0000313" key="2">
    <source>
        <dbReference type="EMBL" id="KAK3769271.1"/>
    </source>
</evidence>
<protein>
    <submittedName>
        <fullName evidence="2">Uncharacterized protein</fullName>
    </submittedName>
</protein>
<keyword evidence="3" id="KW-1185">Reference proteome</keyword>
<proteinExistence type="predicted"/>
<organism evidence="2 3">
    <name type="scientific">Elysia crispata</name>
    <name type="common">lettuce slug</name>
    <dbReference type="NCBI Taxonomy" id="231223"/>
    <lineage>
        <taxon>Eukaryota</taxon>
        <taxon>Metazoa</taxon>
        <taxon>Spiralia</taxon>
        <taxon>Lophotrochozoa</taxon>
        <taxon>Mollusca</taxon>
        <taxon>Gastropoda</taxon>
        <taxon>Heterobranchia</taxon>
        <taxon>Euthyneura</taxon>
        <taxon>Panpulmonata</taxon>
        <taxon>Sacoglossa</taxon>
        <taxon>Placobranchoidea</taxon>
        <taxon>Plakobranchidae</taxon>
        <taxon>Elysia</taxon>
    </lineage>
</organism>
<keyword evidence="1" id="KW-0472">Membrane</keyword>
<keyword evidence="1" id="KW-0812">Transmembrane</keyword>
<evidence type="ECO:0000313" key="3">
    <source>
        <dbReference type="Proteomes" id="UP001283361"/>
    </source>
</evidence>
<sequence length="95" mass="10957">MNTTHVEITMGQHLVFLFVVKAWAIWSIASTPIFVLLLLKRFIVKAERTRDFPSTGQKKLNRDAMLMGLQYGSDDGLHINKVNFLPQCTPFLWHL</sequence>
<name>A0AAE0ZIA8_9GAST</name>
<dbReference type="EMBL" id="JAWDGP010003953">
    <property type="protein sequence ID" value="KAK3769271.1"/>
    <property type="molecule type" value="Genomic_DNA"/>
</dbReference>
<reference evidence="2" key="1">
    <citation type="journal article" date="2023" name="G3 (Bethesda)">
        <title>A reference genome for the long-term kleptoplast-retaining sea slug Elysia crispata morphotype clarki.</title>
        <authorList>
            <person name="Eastman K.E."/>
            <person name="Pendleton A.L."/>
            <person name="Shaikh M.A."/>
            <person name="Suttiyut T."/>
            <person name="Ogas R."/>
            <person name="Tomko P."/>
            <person name="Gavelis G."/>
            <person name="Widhalm J.R."/>
            <person name="Wisecaver J.H."/>
        </authorList>
    </citation>
    <scope>NUCLEOTIDE SEQUENCE</scope>
    <source>
        <strain evidence="2">ECLA1</strain>
    </source>
</reference>
<comment type="caution">
    <text evidence="2">The sequence shown here is derived from an EMBL/GenBank/DDBJ whole genome shotgun (WGS) entry which is preliminary data.</text>
</comment>
<accession>A0AAE0ZIA8</accession>
<gene>
    <name evidence="2" type="ORF">RRG08_054522</name>
</gene>